<comment type="subcellular location">
    <subcellularLocation>
        <location evidence="2">Cell envelope</location>
    </subcellularLocation>
    <subcellularLocation>
        <location evidence="1">Cell projection</location>
        <location evidence="1">Cilium</location>
    </subcellularLocation>
    <subcellularLocation>
        <location evidence="3">Cytoplasm</location>
    </subcellularLocation>
</comment>
<dbReference type="InterPro" id="IPR013378">
    <property type="entry name" value="InlB-like_B-rpt"/>
</dbReference>
<dbReference type="Pfam" id="PF09479">
    <property type="entry name" value="Flg_new"/>
    <property type="match status" value="1"/>
</dbReference>
<comment type="caution">
    <text evidence="9">The sequence shown here is derived from an EMBL/GenBank/DDBJ whole genome shotgun (WGS) entry which is preliminary data.</text>
</comment>
<keyword evidence="5" id="KW-0969">Cilium</keyword>
<evidence type="ECO:0000256" key="1">
    <source>
        <dbReference type="ARBA" id="ARBA00004138"/>
    </source>
</evidence>
<evidence type="ECO:0000256" key="6">
    <source>
        <dbReference type="ARBA" id="ARBA00023273"/>
    </source>
</evidence>
<dbReference type="InterPro" id="IPR044060">
    <property type="entry name" value="Bacterial_rp_domain"/>
</dbReference>
<dbReference type="InterPro" id="IPR013783">
    <property type="entry name" value="Ig-like_fold"/>
</dbReference>
<evidence type="ECO:0000256" key="4">
    <source>
        <dbReference type="ARBA" id="ARBA00022490"/>
    </source>
</evidence>
<keyword evidence="6" id="KW-0966">Cell projection</keyword>
<dbReference type="NCBIfam" id="NF012200">
    <property type="entry name" value="choice_anch_D"/>
    <property type="match status" value="1"/>
</dbReference>
<keyword evidence="4" id="KW-0963">Cytoplasm</keyword>
<evidence type="ECO:0000256" key="3">
    <source>
        <dbReference type="ARBA" id="ARBA00004496"/>
    </source>
</evidence>
<dbReference type="Pfam" id="PF18998">
    <property type="entry name" value="Flg_new_2"/>
    <property type="match status" value="1"/>
</dbReference>
<evidence type="ECO:0000313" key="10">
    <source>
        <dbReference type="Proteomes" id="UP001231197"/>
    </source>
</evidence>
<feature type="domain" description="Bacterial repeat" evidence="7">
    <location>
        <begin position="168"/>
        <end position="237"/>
    </location>
</feature>
<sequence length="2170" mass="232482">MIKNYLFSFLFIGFVFGFGYGQTTIFNVGGGGAYPSASWSDINNVTSNDIDRGTYYLLDAGNPSDLILTAIYDLSSYSSAEFSLDVASFGSGSHNQAKIEISFNGGTTFTQTEVSSTTTGSSYIDGGTFTLNSVTNQVQIRITNNGTSGRGVRLRNLILEASAPTGPTITVAQATGGTISPGTISVSSGDDQDFTATADACYTFNNWVVDGSNAGSINPYSFTNVNDDHDISAVYTPTGNTVMFNNNGGSGTMAPQMDCNPANLTSNTFTNAGFTFNSWNTAANGSGTTYADGALYEFSTDITLFAQWDVFVGPCIGLDDFDSSLPAGYSLVGTYINTGSAYSGSHKIGFNDVGDDLELPTISNPSSLSFWARLSGGSGSQIKAQYDNGGTWTDVGTTQTVTGTSYTQYTFDLSSISGLINVDLRLTMVTDNNSIYLDDLEVYCGPAAAEIEIQGNATEIVDGDATPTIANDTDFGDVTVDGGTATHAFTIYNTGGADLTLDGTAPNYVTVSNTTDFSVSTQPALTTIPDTGTNFTTFQITFDPASLGTQTATVSIANNDSDEDPYTFVIEGNGTNSADSDIIVNGTFTYNSNIDYTAYQVATITNTAQSIDVFKLDIRDGGASNDADSEATELTAITFDVTNLANIRTAALFDGNLLIDNNPTFGAGTISFSGFSQTAADGGSASLTLKVTFLTAVTDNDQLQFTISAATANPSGSIFGATNAGGATSSLTGNRNRIEVIADRLNFLQQPSTTSTNATMSPAVQVEATDVNGNRDLDWTGNISITSDGTMTGDPITVASASSISTFNSITHTAAGTGFTLTASASGLLDDVSNPFDIILFTFNSGDFRPKFATDFSFNGDWEYFDGSAWVNVPDGNAPQNTSVSITRILIDKYVTGGGSSNNNYDCDILILSGGTLELTDDDNPPVSSEFLSSGNTLEVRDGANLIIRGDIDLPSSANFIVRDGGYMTIDQSSMHNQHPMWEGIEKFEGGSMLEINDWDWSVNATQRSLINVITTISDNDNGYKFGNVYFNPSNLTTEWTIVGGDNININVTENDFEINNTSNYFVMGMSNRSAGIASTYNGNIIVSDGNFTFGGSFSNHTFQQNFLIRGDVIINSDDDFYVHRAFNDTPTIVAGSAPVIIEGNLEIGTTVTSVNSDVTTKEILFSGDNNHTIEVAPNCSNVPFKIENGDTAELLIENLKFTGDSSLEIESGATFNFSFNGTTALEVQDISGARNEFISQTNSTLYITHPQGIWDSSSQGNVQDFGSTYTTYNQTANFYYIGKQNQVTGNALTTGSTVKNFYAILDNNTLELRLTNRIGISDGGKLEIQQGIVVGEEAGSNDHDFYGSGRLVMTGGEYRISTITTNQLSDYLPQLSNYSNYDLTDGIVHLNGTGLNNTQILSGVPNYVNLSFSGSNILEGLPPLPPGLPTYKGISSAAGVSNTITISENAIVDVKNFTLGGAGTNLIMEDQCRFIMAGSGTKPDAFGATSNYNLGPDTTIEFNNNGGFESIRLSNPVPSYANIVVSGDNVGTVADGSGANSFIQFQTGGSFMVTETGIFKQSNTNGFSGLANTSISSTNNPEIILRDASTVEYAGDNQSITALTTNQFASNDYYANLTISGTGIKTLGDPIDVFVGEDLTVNSSTLIVKTNEFITVDEGVHVDASANFNIEDSGSLIQINETNTNTGNLTMKRDYNVDSSYDYIYWSSPITGFDTNLLPINNNHIYTWDPIAPNTGTGQGNWISAVNQTMEAGMGYIARNPNSSTTLIFENGVPHSGLVNVNLSRGIDNDGLDGDDDDDDWNLLGNPYPSAISADDFLTENASNNSRIEGFIEIWTHGATPSNLIGDPFYENNNGYNYDTNDYIRYNRTGATEDCRNLPSPCFDGNIAAGQGFMVNMVNGGQTTLFAPIFNNTMRSRAYSNNDFFRSAASTTQNQQENNNEEHRIWLDFTSDNNFADRILLGYVNNATNDKDILYDAIVSNSGDEQNFYFMIANDPYNIQGRGLPFLDTDVVPLGYVSTVPGNYTIAINSASGVFENNQTVYIKDNLLNFVHNLSENPFTFTSEAGEFNSRFEIVFAPNVLSIDENLLSTNDLTIIELQNGNVEFNTNSTQYIITNVEILDVLGRRIYNLKGNNTIETYNLSKLSQSAYVAKITLSNGQVISKKAIKQR</sequence>
<evidence type="ECO:0000256" key="5">
    <source>
        <dbReference type="ARBA" id="ARBA00023069"/>
    </source>
</evidence>
<dbReference type="Gene3D" id="2.60.40.10">
    <property type="entry name" value="Immunoglobulins"/>
    <property type="match status" value="1"/>
</dbReference>
<feature type="domain" description="HYDIN/VesB/CFA65-like Ig-like" evidence="8">
    <location>
        <begin position="473"/>
        <end position="572"/>
    </location>
</feature>
<name>A0ABT7ZS09_9FLAO</name>
<dbReference type="EMBL" id="JASDDK010000001">
    <property type="protein sequence ID" value="MDN3491767.1"/>
    <property type="molecule type" value="Genomic_DNA"/>
</dbReference>
<keyword evidence="10" id="KW-1185">Reference proteome</keyword>
<dbReference type="InterPro" id="IPR042229">
    <property type="entry name" value="Listeria/Bacterioides_rpt_sf"/>
</dbReference>
<accession>A0ABT7ZS09</accession>
<dbReference type="Gene3D" id="2.60.40.4270">
    <property type="entry name" value="Listeria-Bacteroides repeat domain"/>
    <property type="match status" value="1"/>
</dbReference>
<proteinExistence type="predicted"/>
<organism evidence="9 10">
    <name type="scientific">Winogradskyella bathintestinalis</name>
    <dbReference type="NCBI Taxonomy" id="3035208"/>
    <lineage>
        <taxon>Bacteria</taxon>
        <taxon>Pseudomonadati</taxon>
        <taxon>Bacteroidota</taxon>
        <taxon>Flavobacteriia</taxon>
        <taxon>Flavobacteriales</taxon>
        <taxon>Flavobacteriaceae</taxon>
        <taxon>Winogradskyella</taxon>
    </lineage>
</organism>
<dbReference type="Proteomes" id="UP001231197">
    <property type="component" value="Unassembled WGS sequence"/>
</dbReference>
<evidence type="ECO:0000259" key="7">
    <source>
        <dbReference type="Pfam" id="PF18998"/>
    </source>
</evidence>
<evidence type="ECO:0000313" key="9">
    <source>
        <dbReference type="EMBL" id="MDN3491767.1"/>
    </source>
</evidence>
<gene>
    <name evidence="9" type="ORF">QMA06_03470</name>
</gene>
<dbReference type="RefSeq" id="WP_290205460.1">
    <property type="nucleotide sequence ID" value="NZ_JASDDK010000001.1"/>
</dbReference>
<dbReference type="Pfam" id="PF22544">
    <property type="entry name" value="HYDIN_VesB_CFA65-like_Ig"/>
    <property type="match status" value="1"/>
</dbReference>
<evidence type="ECO:0000256" key="2">
    <source>
        <dbReference type="ARBA" id="ARBA00004196"/>
    </source>
</evidence>
<evidence type="ECO:0000259" key="8">
    <source>
        <dbReference type="Pfam" id="PF22544"/>
    </source>
</evidence>
<reference evidence="9 10" key="1">
    <citation type="journal article" date="2023" name="Int. J. Syst. Evol. Microbiol.">
        <title>Winogradskyella bathintestinalis sp. nov., isolated from the intestine of the deep-sea loosejaw dragonfish, Malacosteus niger.</title>
        <authorList>
            <person name="Uniacke-Lowe S."/>
            <person name="Johnson C.N."/>
            <person name="Stanton C."/>
            <person name="Hill C."/>
            <person name="Ross P."/>
        </authorList>
    </citation>
    <scope>NUCLEOTIDE SEQUENCE [LARGE SCALE GENOMIC DNA]</scope>
    <source>
        <strain evidence="9 10">APC 3343</strain>
    </source>
</reference>
<dbReference type="InterPro" id="IPR053879">
    <property type="entry name" value="HYDIN_VesB_CFA65-like_Ig"/>
</dbReference>
<protein>
    <submittedName>
        <fullName evidence="9">Choice-of-anchor D domain-containing protein</fullName>
    </submittedName>
</protein>